<dbReference type="Gene3D" id="3.40.50.980">
    <property type="match status" value="2"/>
</dbReference>
<proteinExistence type="inferred from homology"/>
<dbReference type="NCBIfam" id="NF003417">
    <property type="entry name" value="PRK04813.1"/>
    <property type="match status" value="2"/>
</dbReference>
<keyword evidence="3" id="KW-0596">Phosphopantetheine</keyword>
<dbReference type="InterPro" id="IPR001242">
    <property type="entry name" value="Condensation_dom"/>
</dbReference>
<dbReference type="CDD" id="cd05930">
    <property type="entry name" value="A_NRPS"/>
    <property type="match status" value="2"/>
</dbReference>
<dbReference type="Gene3D" id="3.30.300.30">
    <property type="match status" value="2"/>
</dbReference>
<dbReference type="InterPro" id="IPR020845">
    <property type="entry name" value="AMP-binding_CS"/>
</dbReference>
<gene>
    <name evidence="7" type="ORF">ACFSOY_00705</name>
</gene>
<dbReference type="SMART" id="SM00823">
    <property type="entry name" value="PKS_PP"/>
    <property type="match status" value="2"/>
</dbReference>
<dbReference type="PANTHER" id="PTHR45527:SF1">
    <property type="entry name" value="FATTY ACID SYNTHASE"/>
    <property type="match status" value="1"/>
</dbReference>
<dbReference type="Gene3D" id="1.10.1200.10">
    <property type="entry name" value="ACP-like"/>
    <property type="match status" value="2"/>
</dbReference>
<evidence type="ECO:0000256" key="3">
    <source>
        <dbReference type="ARBA" id="ARBA00022450"/>
    </source>
</evidence>
<evidence type="ECO:0000256" key="2">
    <source>
        <dbReference type="ARBA" id="ARBA00006432"/>
    </source>
</evidence>
<dbReference type="InterPro" id="IPR045851">
    <property type="entry name" value="AMP-bd_C_sf"/>
</dbReference>
<dbReference type="InterPro" id="IPR001031">
    <property type="entry name" value="Thioesterase"/>
</dbReference>
<dbReference type="Pfam" id="PF13193">
    <property type="entry name" value="AMP-binding_C"/>
    <property type="match status" value="2"/>
</dbReference>
<dbReference type="InterPro" id="IPR020802">
    <property type="entry name" value="TesA-like"/>
</dbReference>
<evidence type="ECO:0000259" key="6">
    <source>
        <dbReference type="PROSITE" id="PS50075"/>
    </source>
</evidence>
<dbReference type="CDD" id="cd19531">
    <property type="entry name" value="LCL_NRPS-like"/>
    <property type="match status" value="1"/>
</dbReference>
<keyword evidence="5" id="KW-0045">Antibiotic biosynthesis</keyword>
<dbReference type="SUPFAM" id="SSF47336">
    <property type="entry name" value="ACP-like"/>
    <property type="match status" value="2"/>
</dbReference>
<dbReference type="Pfam" id="PF00668">
    <property type="entry name" value="Condensation"/>
    <property type="match status" value="2"/>
</dbReference>
<dbReference type="Gene3D" id="3.30.559.30">
    <property type="entry name" value="Nonribosomal peptide synthetase, condensation domain"/>
    <property type="match status" value="2"/>
</dbReference>
<dbReference type="SMART" id="SM00824">
    <property type="entry name" value="PKS_TE"/>
    <property type="match status" value="1"/>
</dbReference>
<dbReference type="InterPro" id="IPR006162">
    <property type="entry name" value="Ppantetheine_attach_site"/>
</dbReference>
<dbReference type="Gene3D" id="3.30.559.10">
    <property type="entry name" value="Chloramphenicol acetyltransferase-like domain"/>
    <property type="match status" value="2"/>
</dbReference>
<comment type="similarity">
    <text evidence="2">Belongs to the ATP-dependent AMP-binding enzyme family.</text>
</comment>
<dbReference type="Pfam" id="PF00975">
    <property type="entry name" value="Thioesterase"/>
    <property type="match status" value="1"/>
</dbReference>
<organism evidence="7 8">
    <name type="scientific">Tumebacillus lipolyticus</name>
    <dbReference type="NCBI Taxonomy" id="1280370"/>
    <lineage>
        <taxon>Bacteria</taxon>
        <taxon>Bacillati</taxon>
        <taxon>Bacillota</taxon>
        <taxon>Bacilli</taxon>
        <taxon>Bacillales</taxon>
        <taxon>Alicyclobacillaceae</taxon>
        <taxon>Tumebacillus</taxon>
    </lineage>
</organism>
<accession>A0ABW4ZTA0</accession>
<dbReference type="NCBIfam" id="TIGR01733">
    <property type="entry name" value="AA-adenyl-dom"/>
    <property type="match status" value="2"/>
</dbReference>
<name>A0ABW4ZTA0_9BACL</name>
<evidence type="ECO:0000256" key="1">
    <source>
        <dbReference type="ARBA" id="ARBA00001957"/>
    </source>
</evidence>
<dbReference type="SUPFAM" id="SSF53474">
    <property type="entry name" value="alpha/beta-Hydrolases"/>
    <property type="match status" value="1"/>
</dbReference>
<dbReference type="InterPro" id="IPR029058">
    <property type="entry name" value="AB_hydrolase_fold"/>
</dbReference>
<dbReference type="Pfam" id="PF00550">
    <property type="entry name" value="PP-binding"/>
    <property type="match status" value="2"/>
</dbReference>
<dbReference type="RefSeq" id="WP_386043337.1">
    <property type="nucleotide sequence ID" value="NZ_JBHUIO010000002.1"/>
</dbReference>
<dbReference type="Gene3D" id="3.40.50.1820">
    <property type="entry name" value="alpha/beta hydrolase"/>
    <property type="match status" value="1"/>
</dbReference>
<dbReference type="InterPro" id="IPR020806">
    <property type="entry name" value="PKS_PP-bd"/>
</dbReference>
<dbReference type="PROSITE" id="PS00012">
    <property type="entry name" value="PHOSPHOPANTETHEINE"/>
    <property type="match status" value="1"/>
</dbReference>
<dbReference type="InterPro" id="IPR036736">
    <property type="entry name" value="ACP-like_sf"/>
</dbReference>
<dbReference type="Pfam" id="PF00501">
    <property type="entry name" value="AMP-binding"/>
    <property type="match status" value="2"/>
</dbReference>
<evidence type="ECO:0000313" key="8">
    <source>
        <dbReference type="Proteomes" id="UP001597343"/>
    </source>
</evidence>
<dbReference type="InterPro" id="IPR009081">
    <property type="entry name" value="PP-bd_ACP"/>
</dbReference>
<dbReference type="InterPro" id="IPR023213">
    <property type="entry name" value="CAT-like_dom_sf"/>
</dbReference>
<sequence>MNYLSKENVQEVLELSLLQTQIYNQESWESASTQIEQVRLQLDGSLDPDAFETAVLHIIAQHPPLRTVFRPVRGRVVQAVLKTRPIHVQVLDLRGMEEDERASALDAAALADRQPFHLGEGPLVRVTAAQTDEISAAVIWTHHSAIFDERSRRLVQSELLTAYQTAVSGQSLDAVARPAYKDYLNWVNAQDRSAARSFWADQLASFETATPLFSLAPSADRSAGSCVRTLSTTLSERLKRMAQTQGVTGATLVQAAWALLLNLYSREERVTFGNRYDGRPASLAGAEQMVGRFANLLPLHVLIDGEEQVAAFLKRLWEQTEQMSRFAMIPLAEVRDYAGLASDQELFTHSLHLDLQLHGTAESGVKVVDRQQGETTDFALHAELGERWQFLAAFAGERLDEQTVAAQLAHLEALLHSMVDQPDARIRDLQFLPEADRTLLASMRGERRDLGEQLAHQVIESCALTRPEQIAAICEAERITYRTLNEKANRMAHFLREQNVGRDDLVALFAERGIDMLIAILAVLKAGGAYVPLDPAHPDVRLAAMVESAGIKVILTEAQLFDRSCQLAGSAPVCLLDDWEALADQPVTNPDCINLPGDLANVFFTSGSTGLPKGAMVEHIGMLNHLYAKIDLLELNETSVVAQNASHCFDISVWQFLAPLMVGGTVAIFQNEIAIDPQALLASVQRTGVTILEMVPAVIEMFLQAAADQPDLSALPKLRYMISTGEGLRSRQCLRWLEAYPHVQVVNTYGATECSDDTSHKVIGADQMAGCDLDRDFVTLGTSIPNINTYVLDRWQRPVPVGCTGEICMTGIGVGRGYLNDPERTAKAFVANPFADGLGERMYKTGDLGRLLPDGRLEFVSRIDYQVKVRGHRIELGEVEAAILSHEAVQQAVAIVRPDAEGLNRILAYVILSAPVEEGEWWEFLQDRLPDYMIPAHILSLDAFPLNRNGKVDRKALPEPEAASGANGAKSEPQTEMERSLAVIWGEILERQNFGMEDSFFHVGGHSLKMIQIRSRIKKVLGIDIPLKTLFANLTIRQLAEQVSALTEESGVSQTIPVMPKADVYPMSHAQRRLYFIQQLTPDNTAYNMPVAYTLQGTLNTDAFVRAFQTIIDRHGVLRTTFTMRDGEPVQQIAEGYRLEIPQEDLSGLAVAEREAEVQQQIDRELETPFDLERGPVIRIRLLKLEAERHLMLITMHHIVSDFWSWGVLYEEFYALYEGYANDRDVQLSPLSIQYRDYASWQNNRLQQGLLAESEAYWRQQLSGDLPTLDLPTDHPRPALQKFEGDSVRHMLDRELNDRLVAVGNREEATLFMVLFGALGAFLARMSGQQDIVIGTPEAGRNVIELEQLIGFFINTMPLRLDLGGDPTVGELLQRAKKTALDAYAHHEYPFDLMVDLAKQERELSRSPLFSVMFQVVRKPEGVDTGGLKVAAVPIEKSSTAFDLAVTFVEREEGLELSFDYRTDLFERATIERWMGHFEIMLHAIVSSSAITLSELPLLAEADLRALLGTERGIVEAPTSNLLVHQLFEAQVERTPDRIAIQFEADSLTYRELNERANRLARYLQSVGAGPETMVGICLPRNLELVISLLAVLKAGSAFVPLDPAYPEERLAFILADAKLPLLITSQSLRSILASHSAETLMLDADIERYRHLDASNLQTSTRDEHLVYLIYTSGSTGRPKAVMVEHRHLRATLLASQQHFEFAEGDVFPWIASFAFDIAYFELFNPLLVGAKSVVLEKEHLLDLPAFVDQLPSYTMIHTVPSLMRQIVDLIRSRGWDASRFERLRTIFIGGDAVPPELVREMQSTFAQADVHILYGPTEASIICSHYPVPRKRLSNRFVIGSAMSHARIRLYDRSRQLVPIGVPGELYIGGAGVTRGYLGRPELTAEQFVEIDGERWYRSGDLARFTADGMIDFLGRIDNQVKIRGFRIELGEIESVLGKHPAVSEVIVLARELEQGTQGDKQLVAYVTLKEQVELSASDLRSDLQAQLPEHMMPSFFILLEQMPMTATGKIDRKQLPLPSGSTDKKGHVAPRDRVELEMTQLWEDVLAVRPIGLYDNFFELGGHSLKAVALMEGICQRFEVEMPLSSLFRAPTVEKLCRELRGEGRDEERSLMVLLKKGDGTRPPLFLLPPQGGGVMGYLPLVQELEETETIYGVQSVGYETEEAPLASMEEISTRFLEEIKALQPEGPYRLAGWSFGGVVAYDLALRLERLGDEVVFLGLFDVLPIDPESGMEHADQQSEEVALLHQAAQLELDLDSIRGLSLEEGLDLVLSRAHELGRLPEGTTPAAIRKKMQIMMRNGIAGFSYVPTDKVQTDLTLFRCSEVPSQENLFHPLVDPERWRPYTRGNVEVIEVPGDHHNLFKAPNVQTLADSLNRVLGLRHSIQLKV</sequence>
<dbReference type="Proteomes" id="UP001597343">
    <property type="component" value="Unassembled WGS sequence"/>
</dbReference>
<protein>
    <submittedName>
        <fullName evidence="7">Amino acid adenylation domain-containing protein</fullName>
    </submittedName>
</protein>
<keyword evidence="8" id="KW-1185">Reference proteome</keyword>
<evidence type="ECO:0000256" key="5">
    <source>
        <dbReference type="ARBA" id="ARBA00023194"/>
    </source>
</evidence>
<comment type="caution">
    <text evidence="7">The sequence shown here is derived from an EMBL/GenBank/DDBJ whole genome shotgun (WGS) entry which is preliminary data.</text>
</comment>
<dbReference type="SUPFAM" id="SSF56801">
    <property type="entry name" value="Acetyl-CoA synthetase-like"/>
    <property type="match status" value="2"/>
</dbReference>
<dbReference type="Gene3D" id="2.30.38.10">
    <property type="entry name" value="Luciferase, Domain 3"/>
    <property type="match status" value="1"/>
</dbReference>
<dbReference type="InterPro" id="IPR025110">
    <property type="entry name" value="AMP-bd_C"/>
</dbReference>
<dbReference type="EMBL" id="JBHUIO010000002">
    <property type="protein sequence ID" value="MFD2168536.1"/>
    <property type="molecule type" value="Genomic_DNA"/>
</dbReference>
<keyword evidence="4" id="KW-0597">Phosphoprotein</keyword>
<feature type="domain" description="Carrier" evidence="6">
    <location>
        <begin position="2032"/>
        <end position="2107"/>
    </location>
</feature>
<dbReference type="SUPFAM" id="SSF52777">
    <property type="entry name" value="CoA-dependent acyltransferases"/>
    <property type="match status" value="4"/>
</dbReference>
<evidence type="ECO:0000256" key="4">
    <source>
        <dbReference type="ARBA" id="ARBA00022553"/>
    </source>
</evidence>
<dbReference type="Gene3D" id="3.40.50.12780">
    <property type="entry name" value="N-terminal domain of ligase-like"/>
    <property type="match status" value="1"/>
</dbReference>
<dbReference type="PROSITE" id="PS50075">
    <property type="entry name" value="CARRIER"/>
    <property type="match status" value="2"/>
</dbReference>
<dbReference type="PANTHER" id="PTHR45527">
    <property type="entry name" value="NONRIBOSOMAL PEPTIDE SYNTHETASE"/>
    <property type="match status" value="1"/>
</dbReference>
<dbReference type="InterPro" id="IPR042099">
    <property type="entry name" value="ANL_N_sf"/>
</dbReference>
<feature type="domain" description="Carrier" evidence="6">
    <location>
        <begin position="972"/>
        <end position="1047"/>
    </location>
</feature>
<comment type="cofactor">
    <cofactor evidence="1">
        <name>pantetheine 4'-phosphate</name>
        <dbReference type="ChEBI" id="CHEBI:47942"/>
    </cofactor>
</comment>
<dbReference type="PROSITE" id="PS00455">
    <property type="entry name" value="AMP_BINDING"/>
    <property type="match status" value="2"/>
</dbReference>
<dbReference type="InterPro" id="IPR000873">
    <property type="entry name" value="AMP-dep_synth/lig_dom"/>
</dbReference>
<evidence type="ECO:0000313" key="7">
    <source>
        <dbReference type="EMBL" id="MFD2168536.1"/>
    </source>
</evidence>
<dbReference type="InterPro" id="IPR010071">
    <property type="entry name" value="AA_adenyl_dom"/>
</dbReference>
<reference evidence="8" key="1">
    <citation type="journal article" date="2019" name="Int. J. Syst. Evol. Microbiol.">
        <title>The Global Catalogue of Microorganisms (GCM) 10K type strain sequencing project: providing services to taxonomists for standard genome sequencing and annotation.</title>
        <authorList>
            <consortium name="The Broad Institute Genomics Platform"/>
            <consortium name="The Broad Institute Genome Sequencing Center for Infectious Disease"/>
            <person name="Wu L."/>
            <person name="Ma J."/>
        </authorList>
    </citation>
    <scope>NUCLEOTIDE SEQUENCE [LARGE SCALE GENOMIC DNA]</scope>
    <source>
        <strain evidence="8">CGMCC 1.13574</strain>
    </source>
</reference>